<evidence type="ECO:0000313" key="4">
    <source>
        <dbReference type="Proteomes" id="UP000219775"/>
    </source>
</evidence>
<comment type="caution">
    <text evidence="3">The sequence shown here is derived from an EMBL/GenBank/DDBJ whole genome shotgun (WGS) entry which is preliminary data.</text>
</comment>
<evidence type="ECO:0000313" key="3">
    <source>
        <dbReference type="EMBL" id="PEM65341.1"/>
    </source>
</evidence>
<accession>A0A2A8BYJ5</accession>
<dbReference type="RefSeq" id="WP_098129108.1">
    <property type="nucleotide sequence ID" value="NZ_NUDP01000117.1"/>
</dbReference>
<dbReference type="Proteomes" id="UP000219775">
    <property type="component" value="Unassembled WGS sequence"/>
</dbReference>
<gene>
    <name evidence="3" type="ORF">CN613_25705</name>
</gene>
<dbReference type="NCBIfam" id="TIGR01633">
    <property type="entry name" value="phi3626_gp14_N"/>
    <property type="match status" value="1"/>
</dbReference>
<dbReference type="Pfam" id="PF22768">
    <property type="entry name" value="SPP1_Dit"/>
    <property type="match status" value="1"/>
</dbReference>
<name>A0A2A8BYJ5_9BACI</name>
<evidence type="ECO:0000259" key="2">
    <source>
        <dbReference type="Pfam" id="PF22768"/>
    </source>
</evidence>
<proteinExistence type="predicted"/>
<dbReference type="InterPro" id="IPR006520">
    <property type="entry name" value="Dit_BPSPP_N"/>
</dbReference>
<dbReference type="Gene3D" id="2.60.120.860">
    <property type="match status" value="1"/>
</dbReference>
<evidence type="ECO:0000259" key="1">
    <source>
        <dbReference type="Pfam" id="PF05709"/>
    </source>
</evidence>
<sequence>MITFAGKRIPDFVKVNKVGFNILPPVSNNLMKVQGRAGELDFGSQLGSRKISVDITLIVPKANEVMKYATILAEWLFYKELQSLIFDDEPDKMYYARIDGDTAIDEILSTGTGTLVFVCPSPFKESGVIKEVVIPKKPTASAHSVTITNNGSTDAYPEIELTFSKQVTTAVVATDDGQFFQLGEDQAPGQQSVESNKVILRDLLTTTAGWTTPVNVVGDVVVPIVSDGTRCHTQNWEYGDPDENNPWKFRGGGLMKSLSHSFYNFEFYGYFTFKCKESKEMGKVEFYLLDENNQRICRAGMWDDKADRNEPYFWAEVGGIQKVWKVPGIRSAWNDFEGYIRIVRTPSNIWSFYIAEYDFKVGKDRDAFYTQMYIGNNNPAYSLALSKVQFFIGACNTFPPTYDMSVNDIVVIESLPVAEDYVEILPFEPGDTATVNSDYGTVYRNGFEMYDFLNPYSDFIKLRKGVNQLAISPSTADVKIRYRERWL</sequence>
<dbReference type="AlphaFoldDB" id="A0A2A8BYJ5"/>
<feature type="domain" description="Siphovirus-type tail component C-terminal" evidence="2">
    <location>
        <begin position="426"/>
        <end position="486"/>
    </location>
</feature>
<evidence type="ECO:0008006" key="5">
    <source>
        <dbReference type="Google" id="ProtNLM"/>
    </source>
</evidence>
<reference evidence="3 4" key="1">
    <citation type="submission" date="2017-09" db="EMBL/GenBank/DDBJ databases">
        <title>Large-scale bioinformatics analysis of Bacillus genomes uncovers conserved roles of natural products in bacterial physiology.</title>
        <authorList>
            <consortium name="Agbiome Team Llc"/>
            <person name="Bleich R.M."/>
            <person name="Grubbs K.J."/>
            <person name="Santa Maria K.C."/>
            <person name="Allen S.E."/>
            <person name="Farag S."/>
            <person name="Shank E.A."/>
            <person name="Bowers A."/>
        </authorList>
    </citation>
    <scope>NUCLEOTIDE SEQUENCE [LARGE SCALE GENOMIC DNA]</scope>
    <source>
        <strain evidence="3 4">AFS009893</strain>
    </source>
</reference>
<organism evidence="3 4">
    <name type="scientific">Bacillus pseudomycoides</name>
    <dbReference type="NCBI Taxonomy" id="64104"/>
    <lineage>
        <taxon>Bacteria</taxon>
        <taxon>Bacillati</taxon>
        <taxon>Bacillota</taxon>
        <taxon>Bacilli</taxon>
        <taxon>Bacillales</taxon>
        <taxon>Bacillaceae</taxon>
        <taxon>Bacillus</taxon>
        <taxon>Bacillus cereus group</taxon>
    </lineage>
</organism>
<dbReference type="Gene3D" id="2.40.30.200">
    <property type="match status" value="1"/>
</dbReference>
<dbReference type="Pfam" id="PF05709">
    <property type="entry name" value="Sipho_tail"/>
    <property type="match status" value="1"/>
</dbReference>
<dbReference type="InterPro" id="IPR054738">
    <property type="entry name" value="Siphovirus-type_tail_C"/>
</dbReference>
<protein>
    <recommendedName>
        <fullName evidence="5">Phage tail protein</fullName>
    </recommendedName>
</protein>
<dbReference type="EMBL" id="NUDP01000117">
    <property type="protein sequence ID" value="PEM65341.1"/>
    <property type="molecule type" value="Genomic_DNA"/>
</dbReference>
<dbReference type="InterPro" id="IPR008841">
    <property type="entry name" value="Siphovirus-type_tail_N"/>
</dbReference>
<feature type="domain" description="Siphovirus-type tail component RIFT-related" evidence="1">
    <location>
        <begin position="17"/>
        <end position="119"/>
    </location>
</feature>